<evidence type="ECO:0000256" key="1">
    <source>
        <dbReference type="SAM" id="MobiDB-lite"/>
    </source>
</evidence>
<accession>A0AAW0Q0H2</accession>
<reference evidence="3" key="1">
    <citation type="submission" date="2024-04" db="EMBL/GenBank/DDBJ databases">
        <title>Salinicola lusitanus LLJ914,a marine bacterium isolated from the Okinawa Trough.</title>
        <authorList>
            <person name="Li J."/>
        </authorList>
    </citation>
    <scope>NUCLEOTIDE SEQUENCE [LARGE SCALE GENOMIC DNA]</scope>
</reference>
<evidence type="ECO:0000313" key="2">
    <source>
        <dbReference type="EMBL" id="KAK7933763.1"/>
    </source>
</evidence>
<comment type="caution">
    <text evidence="2">The sequence shown here is derived from an EMBL/GenBank/DDBJ whole genome shotgun (WGS) entry which is preliminary data.</text>
</comment>
<feature type="region of interest" description="Disordered" evidence="1">
    <location>
        <begin position="102"/>
        <end position="124"/>
    </location>
</feature>
<dbReference type="InterPro" id="IPR036274">
    <property type="entry name" value="HR1_rpt_sf"/>
</dbReference>
<gene>
    <name evidence="2" type="ORF">WMY93_004659</name>
</gene>
<protein>
    <submittedName>
        <fullName evidence="2">Uncharacterized protein</fullName>
    </submittedName>
</protein>
<proteinExistence type="predicted"/>
<organism evidence="2 3">
    <name type="scientific">Mugilogobius chulae</name>
    <name type="common">yellowstripe goby</name>
    <dbReference type="NCBI Taxonomy" id="88201"/>
    <lineage>
        <taxon>Eukaryota</taxon>
        <taxon>Metazoa</taxon>
        <taxon>Chordata</taxon>
        <taxon>Craniata</taxon>
        <taxon>Vertebrata</taxon>
        <taxon>Euteleostomi</taxon>
        <taxon>Actinopterygii</taxon>
        <taxon>Neopterygii</taxon>
        <taxon>Teleostei</taxon>
        <taxon>Neoteleostei</taxon>
        <taxon>Acanthomorphata</taxon>
        <taxon>Gobiaria</taxon>
        <taxon>Gobiiformes</taxon>
        <taxon>Gobioidei</taxon>
        <taxon>Gobiidae</taxon>
        <taxon>Gobionellinae</taxon>
        <taxon>Mugilogobius</taxon>
    </lineage>
</organism>
<evidence type="ECO:0000313" key="3">
    <source>
        <dbReference type="Proteomes" id="UP001460270"/>
    </source>
</evidence>
<dbReference type="Proteomes" id="UP001460270">
    <property type="component" value="Unassembled WGS sequence"/>
</dbReference>
<name>A0AAW0Q0H2_9GOBI</name>
<dbReference type="Gene3D" id="1.10.287.160">
    <property type="entry name" value="HR1 repeat"/>
    <property type="match status" value="1"/>
</dbReference>
<dbReference type="SUPFAM" id="SSF46585">
    <property type="entry name" value="HR1 repeat"/>
    <property type="match status" value="1"/>
</dbReference>
<dbReference type="EMBL" id="JBBPFD010000003">
    <property type="protein sequence ID" value="KAK7933763.1"/>
    <property type="molecule type" value="Genomic_DNA"/>
</dbReference>
<sequence>MRERERERERERGRERERERDGVTNFLKTLASGTGRPKRSIPITHPVIRLCARVCGTAKCAPRASCGPKAANADEAAGDGAVCGGCVCARIGETYRTHAESHCRRKRYGTQEEQDRTGRESEREREAEEYISSFWGCFGTLFTRAELRQLRAGRLALRCNCLDDGVVVSQQRRRRRAGRSRGQQMLSTAQQMLQDSRSKIELIRLQIIKVAQSGVNGNSEEGGHDENRVEQATTTSKVYYSFNNYDCYGSWTLFTSRDLAGTLASFPLQADIERSTLHFSLRFLVSVSCLSCPI</sequence>
<feature type="compositionally biased region" description="Basic and acidic residues" evidence="1">
    <location>
        <begin position="109"/>
        <end position="124"/>
    </location>
</feature>
<keyword evidence="3" id="KW-1185">Reference proteome</keyword>
<feature type="region of interest" description="Disordered" evidence="1">
    <location>
        <begin position="1"/>
        <end position="21"/>
    </location>
</feature>
<dbReference type="AlphaFoldDB" id="A0AAW0Q0H2"/>